<evidence type="ECO:0000256" key="1">
    <source>
        <dbReference type="SAM" id="MobiDB-lite"/>
    </source>
</evidence>
<dbReference type="InterPro" id="IPR036465">
    <property type="entry name" value="vWFA_dom_sf"/>
</dbReference>
<gene>
    <name evidence="3" type="ORF">PN36_07635</name>
</gene>
<name>A0A0A6RT14_9GAMM</name>
<keyword evidence="2" id="KW-1133">Transmembrane helix</keyword>
<dbReference type="SUPFAM" id="SSF53300">
    <property type="entry name" value="vWA-like"/>
    <property type="match status" value="1"/>
</dbReference>
<dbReference type="EMBL" id="JSZA02000022">
    <property type="protein sequence ID" value="KHD07011.2"/>
    <property type="molecule type" value="Genomic_DNA"/>
</dbReference>
<comment type="caution">
    <text evidence="3">The sequence shown here is derived from an EMBL/GenBank/DDBJ whole genome shotgun (WGS) entry which is preliminary data.</text>
</comment>
<accession>A0A0A6RT14</accession>
<feature type="transmembrane region" description="Helical" evidence="2">
    <location>
        <begin position="433"/>
        <end position="456"/>
    </location>
</feature>
<protein>
    <recommendedName>
        <fullName evidence="5">VWA domain-containing protein</fullName>
    </recommendedName>
</protein>
<evidence type="ECO:0000256" key="2">
    <source>
        <dbReference type="SAM" id="Phobius"/>
    </source>
</evidence>
<proteinExistence type="predicted"/>
<dbReference type="AlphaFoldDB" id="A0A0A6RT14"/>
<evidence type="ECO:0000313" key="4">
    <source>
        <dbReference type="Proteomes" id="UP000030428"/>
    </source>
</evidence>
<feature type="region of interest" description="Disordered" evidence="1">
    <location>
        <begin position="541"/>
        <end position="569"/>
    </location>
</feature>
<keyword evidence="2" id="KW-0472">Membrane</keyword>
<sequence length="569" mass="65857">MMIQLRFTRCKLLVNLFFFLPSLVWGVDYDIMLDASGSMRGFRAERQTWERLLSRLESSAQRKYQFGEKSHFRRVDAPLINVRLRDDATYLGDALKDWLEGSERGEVVVIITDNVADIGGDSSESQQVFYDLLSKQDSPFSHIAIFPITLPFDGKVYSLDTGNAFKFYKGTRALSIYVIARAPYSDEDFDKLRLFIQERLDIKDCQSQCIQVKPFESEKVSGLVGDIEINPILTRDANVGFEQQPDGTKYLLVKGLSLDNEIKFSFNVDVQSRSSFELQNVELHAQIQLFKEDNLKHFELTDHFTAEVTPRRATISPDKIQDLSVSFQNEPFSFGDLGFFEKLFFSVQNNSLTVHGNLEIKFKANRENMKLSQVIIGSWSYEGDASELGQPRVEVQQKVYKLGVLVESMLPETYIAQKLYSVPVTLELRYPPYALYFIPFVIFFLVLSFFFFGFLFQSKTYSLEDDMGHPQEFCLGFWQSYQHGNESLRFSLTYWGLFFWVSVPRPFRLHSPLVSAGQYIRISNPETDEEYNWQLLRKEVEDDEEDDKVWSSSGGKKLFSKSKSDEDWL</sequence>
<evidence type="ECO:0000313" key="3">
    <source>
        <dbReference type="EMBL" id="KHD07011.2"/>
    </source>
</evidence>
<keyword evidence="2" id="KW-0812">Transmembrane</keyword>
<keyword evidence="4" id="KW-1185">Reference proteome</keyword>
<evidence type="ECO:0008006" key="5">
    <source>
        <dbReference type="Google" id="ProtNLM"/>
    </source>
</evidence>
<dbReference type="Proteomes" id="UP000030428">
    <property type="component" value="Unassembled WGS sequence"/>
</dbReference>
<organism evidence="3 4">
    <name type="scientific">Candidatus Thiomargarita nelsonii</name>
    <dbReference type="NCBI Taxonomy" id="1003181"/>
    <lineage>
        <taxon>Bacteria</taxon>
        <taxon>Pseudomonadati</taxon>
        <taxon>Pseudomonadota</taxon>
        <taxon>Gammaproteobacteria</taxon>
        <taxon>Thiotrichales</taxon>
        <taxon>Thiotrichaceae</taxon>
        <taxon>Thiomargarita</taxon>
    </lineage>
</organism>
<reference evidence="3 4" key="1">
    <citation type="journal article" date="2016" name="Front. Microbiol.">
        <title>Single-Cell (Meta-)Genomics of a Dimorphic Candidatus Thiomargarita nelsonii Reveals Genomic Plasticity.</title>
        <authorList>
            <person name="Flood B.E."/>
            <person name="Fliss P."/>
            <person name="Jones D.S."/>
            <person name="Dick G.J."/>
            <person name="Jain S."/>
            <person name="Kaster A.K."/>
            <person name="Winkel M."/>
            <person name="Mussmann M."/>
            <person name="Bailey J."/>
        </authorList>
    </citation>
    <scope>NUCLEOTIDE SEQUENCE [LARGE SCALE GENOMIC DNA]</scope>
    <source>
        <strain evidence="3">Hydrate Ridge</strain>
    </source>
</reference>